<dbReference type="RefSeq" id="WP_121934132.1">
    <property type="nucleotide sequence ID" value="NZ_RDOJ01000005.1"/>
</dbReference>
<comment type="caution">
    <text evidence="1">The sequence shown here is derived from an EMBL/GenBank/DDBJ whole genome shotgun (WGS) entry which is preliminary data.</text>
</comment>
<gene>
    <name evidence="1" type="ORF">EAH69_05265</name>
</gene>
<sequence>MANTRKAEVFTDTNGNKKVKLERKPTFYKIYDLIKKDWFVEDGLYELDFFETPSVEMELEKPVINYKQLSEKGRKVLK</sequence>
<name>A0A3L9MF80_9FLAO</name>
<dbReference type="AlphaFoldDB" id="A0A3L9MF80"/>
<evidence type="ECO:0000313" key="2">
    <source>
        <dbReference type="Proteomes" id="UP000275348"/>
    </source>
</evidence>
<reference evidence="1 2" key="1">
    <citation type="submission" date="2018-10" db="EMBL/GenBank/DDBJ databases">
        <authorList>
            <person name="Chen X."/>
        </authorList>
    </citation>
    <scope>NUCLEOTIDE SEQUENCE [LARGE SCALE GENOMIC DNA]</scope>
    <source>
        <strain evidence="1 2">YIM 102668</strain>
    </source>
</reference>
<dbReference type="Proteomes" id="UP000275348">
    <property type="component" value="Unassembled WGS sequence"/>
</dbReference>
<keyword evidence="2" id="KW-1185">Reference proteome</keyword>
<evidence type="ECO:0000313" key="1">
    <source>
        <dbReference type="EMBL" id="RLZ11452.1"/>
    </source>
</evidence>
<protein>
    <submittedName>
        <fullName evidence="1">Uncharacterized protein</fullName>
    </submittedName>
</protein>
<dbReference type="EMBL" id="RDOJ01000005">
    <property type="protein sequence ID" value="RLZ11452.1"/>
    <property type="molecule type" value="Genomic_DNA"/>
</dbReference>
<dbReference type="OrthoDB" id="1447795at2"/>
<accession>A0A3L9MF80</accession>
<proteinExistence type="predicted"/>
<organism evidence="1 2">
    <name type="scientific">Faecalibacter macacae</name>
    <dbReference type="NCBI Taxonomy" id="1859289"/>
    <lineage>
        <taxon>Bacteria</taxon>
        <taxon>Pseudomonadati</taxon>
        <taxon>Bacteroidota</taxon>
        <taxon>Flavobacteriia</taxon>
        <taxon>Flavobacteriales</taxon>
        <taxon>Weeksellaceae</taxon>
        <taxon>Faecalibacter</taxon>
    </lineage>
</organism>